<evidence type="ECO:0000313" key="2">
    <source>
        <dbReference type="EMBL" id="CCO92682.1"/>
    </source>
</evidence>
<name>A0A831EP91_ERWAM</name>
<sequence length="35" mass="3786">METVFGLTVSYPTFLWITTPVILFIAGDKPGKTAA</sequence>
<organism evidence="2 3">
    <name type="scientific">Erwinia amylovora NBRC 12687 = CFBP 1232</name>
    <dbReference type="NCBI Taxonomy" id="1219359"/>
    <lineage>
        <taxon>Bacteria</taxon>
        <taxon>Pseudomonadati</taxon>
        <taxon>Pseudomonadota</taxon>
        <taxon>Gammaproteobacteria</taxon>
        <taxon>Enterobacterales</taxon>
        <taxon>Erwiniaceae</taxon>
        <taxon>Erwinia</taxon>
    </lineage>
</organism>
<comment type="caution">
    <text evidence="2">The sequence shown here is derived from an EMBL/GenBank/DDBJ whole genome shotgun (WGS) entry which is preliminary data.</text>
</comment>
<gene>
    <name evidence="2" type="ORF">BN437_0719</name>
</gene>
<accession>A0A831EP91</accession>
<reference evidence="2 3" key="2">
    <citation type="submission" date="2013-04" db="EMBL/GenBank/DDBJ databases">
        <title>Comparative genomics of 12 strains of Erwinia amylovora identifies a pan-genome with a large conserved core and provides insights into host specificity.</title>
        <authorList>
            <person name="Mann R.A."/>
            <person name="Smits T.H.M."/>
            <person name="Buehlmann A."/>
            <person name="Blom J."/>
            <person name="Goesmann A."/>
            <person name="Frey J.E."/>
            <person name="Plummer K.M."/>
            <person name="Beer S.V."/>
            <person name="Luck J."/>
            <person name="Duffy B."/>
            <person name="Rodoni B."/>
        </authorList>
    </citation>
    <scope>NUCLEOTIDE SEQUENCE [LARGE SCALE GENOMIC DNA]</scope>
    <source>
        <strain evidence="3">CFBP 1232</strain>
    </source>
</reference>
<keyword evidence="1" id="KW-0472">Membrane</keyword>
<feature type="transmembrane region" description="Helical" evidence="1">
    <location>
        <begin position="6"/>
        <end position="26"/>
    </location>
</feature>
<keyword evidence="1" id="KW-0812">Transmembrane</keyword>
<evidence type="ECO:0000313" key="3">
    <source>
        <dbReference type="Proteomes" id="UP000013111"/>
    </source>
</evidence>
<keyword evidence="1" id="KW-1133">Transmembrane helix</keyword>
<evidence type="ECO:0000256" key="1">
    <source>
        <dbReference type="SAM" id="Phobius"/>
    </source>
</evidence>
<proteinExistence type="predicted"/>
<protein>
    <submittedName>
        <fullName evidence="2">Uncharacterized protein</fullName>
    </submittedName>
</protein>
<reference evidence="2 3" key="1">
    <citation type="submission" date="2012-11" db="EMBL/GenBank/DDBJ databases">
        <authorList>
            <person name="Linke B."/>
        </authorList>
    </citation>
    <scope>NUCLEOTIDE SEQUENCE [LARGE SCALE GENOMIC DNA]</scope>
    <source>
        <strain evidence="3">CFBP 1232</strain>
    </source>
</reference>
<dbReference type="EMBL" id="CAPB01000007">
    <property type="protein sequence ID" value="CCO92682.1"/>
    <property type="molecule type" value="Genomic_DNA"/>
</dbReference>
<dbReference type="Proteomes" id="UP000013111">
    <property type="component" value="Unassembled WGS sequence"/>
</dbReference>
<dbReference type="AlphaFoldDB" id="A0A831EP91"/>